<evidence type="ECO:0000313" key="1">
    <source>
        <dbReference type="EMBL" id="MFD2917708.1"/>
    </source>
</evidence>
<name>A0ABW6A162_9FLAO</name>
<protein>
    <recommendedName>
        <fullName evidence="3">Lipoprotein</fullName>
    </recommendedName>
</protein>
<organism evidence="1 2">
    <name type="scientific">Psychroserpens luteus</name>
    <dbReference type="NCBI Taxonomy" id="1434066"/>
    <lineage>
        <taxon>Bacteria</taxon>
        <taxon>Pseudomonadati</taxon>
        <taxon>Bacteroidota</taxon>
        <taxon>Flavobacteriia</taxon>
        <taxon>Flavobacteriales</taxon>
        <taxon>Flavobacteriaceae</taxon>
        <taxon>Psychroserpens</taxon>
    </lineage>
</organism>
<reference evidence="2" key="1">
    <citation type="journal article" date="2019" name="Int. J. Syst. Evol. Microbiol.">
        <title>The Global Catalogue of Microorganisms (GCM) 10K type strain sequencing project: providing services to taxonomists for standard genome sequencing and annotation.</title>
        <authorList>
            <consortium name="The Broad Institute Genomics Platform"/>
            <consortium name="The Broad Institute Genome Sequencing Center for Infectious Disease"/>
            <person name="Wu L."/>
            <person name="Ma J."/>
        </authorList>
    </citation>
    <scope>NUCLEOTIDE SEQUENCE [LARGE SCALE GENOMIC DNA]</scope>
    <source>
        <strain evidence="2">KCTC 32514</strain>
    </source>
</reference>
<dbReference type="PROSITE" id="PS51257">
    <property type="entry name" value="PROKAR_LIPOPROTEIN"/>
    <property type="match status" value="1"/>
</dbReference>
<dbReference type="RefSeq" id="WP_194507072.1">
    <property type="nucleotide sequence ID" value="NZ_JADILU010000002.1"/>
</dbReference>
<comment type="caution">
    <text evidence="1">The sequence shown here is derived from an EMBL/GenBank/DDBJ whole genome shotgun (WGS) entry which is preliminary data.</text>
</comment>
<keyword evidence="2" id="KW-1185">Reference proteome</keyword>
<proteinExistence type="predicted"/>
<evidence type="ECO:0000313" key="2">
    <source>
        <dbReference type="Proteomes" id="UP001597548"/>
    </source>
</evidence>
<sequence length="219" mass="25290">MKKINIQLILISFILTLISCNQEDILDKYDCKVINIEAYEKGSIETYKTRIYIRIPKEITKDEITEIAEYLRIEYNQNKLLYISYLLPKMGPSLLGWANASYNPNLEIKINGIKNVVAETLKNIKVPKESSEVIGKWYDDSPHTKSSHLIYKIGEKYKMKSLLDDGKYDTNRDLEYSNENGKDKFTYDNDDGEYLMIESDGSLGIYDNNGLIVISTKIN</sequence>
<dbReference type="EMBL" id="JBHUOS010000016">
    <property type="protein sequence ID" value="MFD2917708.1"/>
    <property type="molecule type" value="Genomic_DNA"/>
</dbReference>
<gene>
    <name evidence="1" type="ORF">ACFS29_18795</name>
</gene>
<dbReference type="Proteomes" id="UP001597548">
    <property type="component" value="Unassembled WGS sequence"/>
</dbReference>
<evidence type="ECO:0008006" key="3">
    <source>
        <dbReference type="Google" id="ProtNLM"/>
    </source>
</evidence>
<accession>A0ABW6A162</accession>